<name>A0ABM6UXA1_9GAMM</name>
<dbReference type="RefSeq" id="WP_108087976.1">
    <property type="nucleotide sequence ID" value="NZ_CP028487.1"/>
</dbReference>
<evidence type="ECO:0000313" key="1">
    <source>
        <dbReference type="EMBL" id="AVX39061.1"/>
    </source>
</evidence>
<protein>
    <submittedName>
        <fullName evidence="1">Uncharacterized protein</fullName>
    </submittedName>
</protein>
<sequence length="67" mass="7526">MIFGKNEKIGCGVHLNPNGSDLRCGQELNNRNWNEGEGVIQLCIICELKQRNNSLMDALQSKQKVKP</sequence>
<reference evidence="2" key="1">
    <citation type="journal article" date="2018" name="Genome Announc.">
        <title>First complete genome sequence of Yersinia massiliensis.</title>
        <authorList>
            <person name="Thomas M.C."/>
            <person name="Arling V."/>
            <person name="Goji N."/>
            <person name="Janzen T.W."/>
            <person name="Duceppe M.-O."/>
            <person name="Mathews A."/>
            <person name="Carrillo C."/>
            <person name="Amoako K."/>
        </authorList>
    </citation>
    <scope>NUCLEOTIDE SEQUENCE [LARGE SCALE GENOMIC DNA]</scope>
    <source>
        <strain evidence="2">GTA</strain>
    </source>
</reference>
<gene>
    <name evidence="1" type="ORF">DA391_16105</name>
</gene>
<evidence type="ECO:0000313" key="2">
    <source>
        <dbReference type="Proteomes" id="UP000240908"/>
    </source>
</evidence>
<proteinExistence type="predicted"/>
<dbReference type="EMBL" id="CP028487">
    <property type="protein sequence ID" value="AVX39061.1"/>
    <property type="molecule type" value="Genomic_DNA"/>
</dbReference>
<organism evidence="1 2">
    <name type="scientific">Yersinia massiliensis</name>
    <dbReference type="NCBI Taxonomy" id="419257"/>
    <lineage>
        <taxon>Bacteria</taxon>
        <taxon>Pseudomonadati</taxon>
        <taxon>Pseudomonadota</taxon>
        <taxon>Gammaproteobacteria</taxon>
        <taxon>Enterobacterales</taxon>
        <taxon>Yersiniaceae</taxon>
        <taxon>Yersinia</taxon>
    </lineage>
</organism>
<keyword evidence="2" id="KW-1185">Reference proteome</keyword>
<dbReference type="Proteomes" id="UP000240908">
    <property type="component" value="Chromosome"/>
</dbReference>
<accession>A0ABM6UXA1</accession>